<evidence type="ECO:0000313" key="1">
    <source>
        <dbReference type="EMBL" id="RDL34431.1"/>
    </source>
</evidence>
<proteinExistence type="predicted"/>
<dbReference type="Proteomes" id="UP000254866">
    <property type="component" value="Unassembled WGS sequence"/>
</dbReference>
<reference evidence="1 2" key="1">
    <citation type="journal article" date="2018" name="IMA Fungus">
        <title>IMA Genome-F 9: Draft genome sequence of Annulohypoxylon stygium, Aspergillus mulundensis, Berkeleyomyces basicola (syn. Thielaviopsis basicola), Ceratocystis smalleyi, two Cercospora beticola strains, Coleophoma cylindrospora, Fusarium fracticaudum, Phialophora cf. hyalina, and Morchella septimelata.</title>
        <authorList>
            <person name="Wingfield B.D."/>
            <person name="Bills G.F."/>
            <person name="Dong Y."/>
            <person name="Huang W."/>
            <person name="Nel W.J."/>
            <person name="Swalarsk-Parry B.S."/>
            <person name="Vaghefi N."/>
            <person name="Wilken P.M."/>
            <person name="An Z."/>
            <person name="de Beer Z.W."/>
            <person name="De Vos L."/>
            <person name="Chen L."/>
            <person name="Duong T.A."/>
            <person name="Gao Y."/>
            <person name="Hammerbacher A."/>
            <person name="Kikkert J.R."/>
            <person name="Li Y."/>
            <person name="Li H."/>
            <person name="Li K."/>
            <person name="Li Q."/>
            <person name="Liu X."/>
            <person name="Ma X."/>
            <person name="Naidoo K."/>
            <person name="Pethybridge S.J."/>
            <person name="Sun J."/>
            <person name="Steenkamp E.T."/>
            <person name="van der Nest M.A."/>
            <person name="van Wyk S."/>
            <person name="Wingfield M.J."/>
            <person name="Xiong C."/>
            <person name="Yue Q."/>
            <person name="Zhang X."/>
        </authorList>
    </citation>
    <scope>NUCLEOTIDE SEQUENCE [LARGE SCALE GENOMIC DNA]</scope>
    <source>
        <strain evidence="1 2">BP 5553</strain>
    </source>
</reference>
<keyword evidence="2" id="KW-1185">Reference proteome</keyword>
<dbReference type="EMBL" id="NPIC01000007">
    <property type="protein sequence ID" value="RDL34431.1"/>
    <property type="molecule type" value="Genomic_DNA"/>
</dbReference>
<gene>
    <name evidence="1" type="ORF">BP5553_07559</name>
</gene>
<protein>
    <submittedName>
        <fullName evidence="1">Uncharacterized protein</fullName>
    </submittedName>
</protein>
<sequence length="138" mass="15663">MDLSMMKTLKYIDCPATCFFRSGTAYSTRGGLYKLLPSSLEELTIRFEYWYGLECWGDAVSNYGDDDSAEFLWLVELASNKTEYNPQLKVLRLEDCDMTEMDNEEPRVGPWDPPLIVAETLGKAEIHFTASVALRPSA</sequence>
<organism evidence="1 2">
    <name type="scientific">Venustampulla echinocandica</name>
    <dbReference type="NCBI Taxonomy" id="2656787"/>
    <lineage>
        <taxon>Eukaryota</taxon>
        <taxon>Fungi</taxon>
        <taxon>Dikarya</taxon>
        <taxon>Ascomycota</taxon>
        <taxon>Pezizomycotina</taxon>
        <taxon>Leotiomycetes</taxon>
        <taxon>Helotiales</taxon>
        <taxon>Pleuroascaceae</taxon>
        <taxon>Venustampulla</taxon>
    </lineage>
</organism>
<dbReference type="RefSeq" id="XP_031867413.1">
    <property type="nucleotide sequence ID" value="XM_032016182.1"/>
</dbReference>
<dbReference type="OrthoDB" id="2520703at2759"/>
<accession>A0A370TGV1</accession>
<dbReference type="AlphaFoldDB" id="A0A370TGV1"/>
<comment type="caution">
    <text evidence="1">The sequence shown here is derived from an EMBL/GenBank/DDBJ whole genome shotgun (WGS) entry which is preliminary data.</text>
</comment>
<evidence type="ECO:0000313" key="2">
    <source>
        <dbReference type="Proteomes" id="UP000254866"/>
    </source>
</evidence>
<dbReference type="GeneID" id="43600408"/>
<name>A0A370TGV1_9HELO</name>